<comment type="pathway">
    <text evidence="1">Amino-acid biosynthesis; L-tryptophan biosynthesis; L-tryptophan from chorismate: step 2/5.</text>
</comment>
<evidence type="ECO:0000259" key="10">
    <source>
        <dbReference type="Pfam" id="PF02885"/>
    </source>
</evidence>
<dbReference type="EMBL" id="HBFP01005969">
    <property type="protein sequence ID" value="CAD8819851.1"/>
    <property type="molecule type" value="Transcribed_RNA"/>
</dbReference>
<dbReference type="InterPro" id="IPR036320">
    <property type="entry name" value="Glycosyl_Trfase_fam3_N_dom_sf"/>
</dbReference>
<gene>
    <name evidence="11" type="ORF">TOLI1172_LOCUS4240</name>
</gene>
<evidence type="ECO:0000256" key="8">
    <source>
        <dbReference type="ARBA" id="ARBA00061500"/>
    </source>
</evidence>
<feature type="domain" description="Glycosyl transferase family 3 N-terminal" evidence="10">
    <location>
        <begin position="70"/>
        <end position="130"/>
    </location>
</feature>
<sequence length="408" mass="43635">MHCAVRMDSMLFITTGVNLIHPLVSSKDVNSSVCGIFFLKTPQFYHKSTIRRVESIARSESTLSNKASLKPYLEKLVRRQNLTESEIHSALDLVLDGNSPEQLAAFLVLLASKTETPLEIGAIAESMRSRMVSVNPKCAREHNEPLIDIVGTGGDGADTINISTAASIVVASCGARVAKHGNRSVSSKCGSADVLEELGICLDLDAHGVERCVDNAGIGFMFAPRFHPAMKSVAAVRKALGIRTVFNIMGPLLNPARTQRAVIGVYSAEYCSIMAQALKNLGAEHILVVNTDGIDEFSPTGVAHVAELLPDGSIKEYSFDPESVGIARCVIEDLRGGDAQVNAALLEEILSGNRNGPMEDAIVLNAAVGLYVAGKCKSIQEGVITAQNSIRNGNPMHTLKKWAKESNA</sequence>
<evidence type="ECO:0000256" key="1">
    <source>
        <dbReference type="ARBA" id="ARBA00004907"/>
    </source>
</evidence>
<keyword evidence="7" id="KW-0057">Aromatic amino acid biosynthesis</keyword>
<dbReference type="GO" id="GO:0005829">
    <property type="term" value="C:cytosol"/>
    <property type="evidence" value="ECO:0007669"/>
    <property type="project" value="TreeGrafter"/>
</dbReference>
<dbReference type="SUPFAM" id="SSF47648">
    <property type="entry name" value="Nucleoside phosphorylase/phosphoribosyltransferase N-terminal domain"/>
    <property type="match status" value="1"/>
</dbReference>
<accession>A0A7S0ZF50</accession>
<dbReference type="PANTHER" id="PTHR43285:SF2">
    <property type="entry name" value="ANTHRANILATE PHOSPHORIBOSYLTRANSFERASE"/>
    <property type="match status" value="1"/>
</dbReference>
<dbReference type="InterPro" id="IPR005940">
    <property type="entry name" value="Anthranilate_Pribosyl_Tfrase"/>
</dbReference>
<dbReference type="EC" id="2.4.2.18" evidence="2"/>
<dbReference type="FunFam" id="3.40.1030.10:FF:000002">
    <property type="entry name" value="Anthranilate phosphoribosyltransferase"/>
    <property type="match status" value="1"/>
</dbReference>
<evidence type="ECO:0000259" key="9">
    <source>
        <dbReference type="Pfam" id="PF00591"/>
    </source>
</evidence>
<dbReference type="HAMAP" id="MF_00211">
    <property type="entry name" value="TrpD"/>
    <property type="match status" value="1"/>
</dbReference>
<keyword evidence="5" id="KW-0808">Transferase</keyword>
<evidence type="ECO:0000256" key="5">
    <source>
        <dbReference type="ARBA" id="ARBA00022679"/>
    </source>
</evidence>
<evidence type="ECO:0000313" key="11">
    <source>
        <dbReference type="EMBL" id="CAD8819851.1"/>
    </source>
</evidence>
<dbReference type="NCBIfam" id="TIGR01245">
    <property type="entry name" value="trpD"/>
    <property type="match status" value="1"/>
</dbReference>
<dbReference type="PANTHER" id="PTHR43285">
    <property type="entry name" value="ANTHRANILATE PHOSPHORIBOSYLTRANSFERASE"/>
    <property type="match status" value="1"/>
</dbReference>
<evidence type="ECO:0000256" key="3">
    <source>
        <dbReference type="ARBA" id="ARBA00022605"/>
    </source>
</evidence>
<dbReference type="Gene3D" id="1.20.970.10">
    <property type="entry name" value="Transferase, Pyrimidine Nucleoside Phosphorylase, Chain C"/>
    <property type="match status" value="1"/>
</dbReference>
<organism evidence="11">
    <name type="scientific">Timspurckia oligopyrenoides</name>
    <dbReference type="NCBI Taxonomy" id="708627"/>
    <lineage>
        <taxon>Eukaryota</taxon>
        <taxon>Rhodophyta</taxon>
        <taxon>Bangiophyceae</taxon>
        <taxon>Porphyridiales</taxon>
        <taxon>Porphyridiaceae</taxon>
        <taxon>Timspurckia</taxon>
    </lineage>
</organism>
<protein>
    <recommendedName>
        <fullName evidence="2">anthranilate phosphoribosyltransferase</fullName>
        <ecNumber evidence="2">2.4.2.18</ecNumber>
    </recommendedName>
</protein>
<dbReference type="InterPro" id="IPR017459">
    <property type="entry name" value="Glycosyl_Trfase_fam3_N_dom"/>
</dbReference>
<keyword evidence="6" id="KW-0822">Tryptophan biosynthesis</keyword>
<dbReference type="InterPro" id="IPR035902">
    <property type="entry name" value="Nuc_phospho_transferase"/>
</dbReference>
<dbReference type="GO" id="GO:0000162">
    <property type="term" value="P:L-tryptophan biosynthetic process"/>
    <property type="evidence" value="ECO:0007669"/>
    <property type="project" value="UniProtKB-KW"/>
</dbReference>
<dbReference type="Gene3D" id="3.40.1030.10">
    <property type="entry name" value="Nucleoside phosphorylase/phosphoribosyltransferase catalytic domain"/>
    <property type="match status" value="1"/>
</dbReference>
<dbReference type="Pfam" id="PF02885">
    <property type="entry name" value="Glycos_trans_3N"/>
    <property type="match status" value="1"/>
</dbReference>
<keyword evidence="4" id="KW-0328">Glycosyltransferase</keyword>
<dbReference type="GO" id="GO:0004048">
    <property type="term" value="F:anthranilate phosphoribosyltransferase activity"/>
    <property type="evidence" value="ECO:0007669"/>
    <property type="project" value="UniProtKB-EC"/>
</dbReference>
<dbReference type="AlphaFoldDB" id="A0A7S0ZF50"/>
<evidence type="ECO:0000256" key="6">
    <source>
        <dbReference type="ARBA" id="ARBA00022822"/>
    </source>
</evidence>
<dbReference type="Pfam" id="PF00591">
    <property type="entry name" value="Glycos_transf_3"/>
    <property type="match status" value="1"/>
</dbReference>
<reference evidence="11" key="1">
    <citation type="submission" date="2021-01" db="EMBL/GenBank/DDBJ databases">
        <authorList>
            <person name="Corre E."/>
            <person name="Pelletier E."/>
            <person name="Niang G."/>
            <person name="Scheremetjew M."/>
            <person name="Finn R."/>
            <person name="Kale V."/>
            <person name="Holt S."/>
            <person name="Cochrane G."/>
            <person name="Meng A."/>
            <person name="Brown T."/>
            <person name="Cohen L."/>
        </authorList>
    </citation>
    <scope>NUCLEOTIDE SEQUENCE</scope>
    <source>
        <strain evidence="11">CCMP3278</strain>
    </source>
</reference>
<comment type="similarity">
    <text evidence="8">Belongs to the anthranilate phosphoribosyltransferase family.</text>
</comment>
<evidence type="ECO:0000256" key="4">
    <source>
        <dbReference type="ARBA" id="ARBA00022676"/>
    </source>
</evidence>
<keyword evidence="3" id="KW-0028">Amino-acid biosynthesis</keyword>
<evidence type="ECO:0000256" key="2">
    <source>
        <dbReference type="ARBA" id="ARBA00011948"/>
    </source>
</evidence>
<dbReference type="SUPFAM" id="SSF52418">
    <property type="entry name" value="Nucleoside phosphorylase/phosphoribosyltransferase catalytic domain"/>
    <property type="match status" value="1"/>
</dbReference>
<dbReference type="InterPro" id="IPR000312">
    <property type="entry name" value="Glycosyl_Trfase_fam3"/>
</dbReference>
<evidence type="ECO:0000256" key="7">
    <source>
        <dbReference type="ARBA" id="ARBA00023141"/>
    </source>
</evidence>
<feature type="domain" description="Glycosyl transferase family 3" evidence="9">
    <location>
        <begin position="144"/>
        <end position="394"/>
    </location>
</feature>
<proteinExistence type="inferred from homology"/>
<name>A0A7S0ZF50_9RHOD</name>